<gene>
    <name evidence="2" type="ORF">KY46_10915</name>
</gene>
<dbReference type="Gene3D" id="1.10.1200.10">
    <property type="entry name" value="ACP-like"/>
    <property type="match status" value="1"/>
</dbReference>
<dbReference type="Proteomes" id="UP000033633">
    <property type="component" value="Unassembled WGS sequence"/>
</dbReference>
<dbReference type="AlphaFoldDB" id="A0A0F5VCD0"/>
<name>A0A0F5VCD0_9GAMM</name>
<keyword evidence="3" id="KW-1185">Reference proteome</keyword>
<evidence type="ECO:0000259" key="1">
    <source>
        <dbReference type="PROSITE" id="PS50075"/>
    </source>
</evidence>
<dbReference type="InterPro" id="IPR009081">
    <property type="entry name" value="PP-bd_ACP"/>
</dbReference>
<dbReference type="OrthoDB" id="9810922at2"/>
<dbReference type="PATRIC" id="fig|265726.11.peg.4332"/>
<protein>
    <submittedName>
        <fullName evidence="2">Phosphopantetheine-binding protein</fullName>
    </submittedName>
</protein>
<dbReference type="SUPFAM" id="SSF47336">
    <property type="entry name" value="ACP-like"/>
    <property type="match status" value="1"/>
</dbReference>
<dbReference type="InterPro" id="IPR036736">
    <property type="entry name" value="ACP-like_sf"/>
</dbReference>
<dbReference type="Pfam" id="PF00550">
    <property type="entry name" value="PP-binding"/>
    <property type="match status" value="1"/>
</dbReference>
<evidence type="ECO:0000313" key="2">
    <source>
        <dbReference type="EMBL" id="KKC99732.1"/>
    </source>
</evidence>
<dbReference type="PROSITE" id="PS50075">
    <property type="entry name" value="CARRIER"/>
    <property type="match status" value="1"/>
</dbReference>
<reference evidence="2 3" key="1">
    <citation type="submission" date="2014-12" db="EMBL/GenBank/DDBJ databases">
        <title>Mercury Reductase activity and rhizosphere competence traits in the genome of root associated Photobacterium halotolerans MELD1.</title>
        <authorList>
            <person name="Mathew D.C."/>
            <person name="Huang C.-C."/>
        </authorList>
    </citation>
    <scope>NUCLEOTIDE SEQUENCE [LARGE SCALE GENOMIC DNA]</scope>
    <source>
        <strain evidence="2 3">MELD1</strain>
    </source>
</reference>
<comment type="caution">
    <text evidence="2">The sequence shown here is derived from an EMBL/GenBank/DDBJ whole genome shotgun (WGS) entry which is preliminary data.</text>
</comment>
<dbReference type="RefSeq" id="WP_046220669.1">
    <property type="nucleotide sequence ID" value="NZ_JWYV01000008.1"/>
</dbReference>
<accession>A0A0F5VCD0</accession>
<organism evidence="2 3">
    <name type="scientific">Photobacterium halotolerans</name>
    <dbReference type="NCBI Taxonomy" id="265726"/>
    <lineage>
        <taxon>Bacteria</taxon>
        <taxon>Pseudomonadati</taxon>
        <taxon>Pseudomonadota</taxon>
        <taxon>Gammaproteobacteria</taxon>
        <taxon>Vibrionales</taxon>
        <taxon>Vibrionaceae</taxon>
        <taxon>Photobacterium</taxon>
    </lineage>
</organism>
<dbReference type="STRING" id="265726.KY46_10915"/>
<proteinExistence type="predicted"/>
<evidence type="ECO:0000313" key="3">
    <source>
        <dbReference type="Proteomes" id="UP000033633"/>
    </source>
</evidence>
<sequence>MSKDDISALILEAIQSIAPEITEADIDPNEDLRDACDLDSMDFLNLLAALKKNCGVNIPEADYPRVRTFTGMVDYLNDRLA</sequence>
<feature type="domain" description="Carrier" evidence="1">
    <location>
        <begin position="4"/>
        <end position="80"/>
    </location>
</feature>
<dbReference type="EMBL" id="JWYV01000008">
    <property type="protein sequence ID" value="KKC99732.1"/>
    <property type="molecule type" value="Genomic_DNA"/>
</dbReference>